<name>A0A8K1FIV2_PYTOL</name>
<dbReference type="AlphaFoldDB" id="A0A8K1FIV2"/>
<sequence>MTYAEYIDEVFAYCAAKDDMADHGYTVNTFMWNKIMDPEKTCIPEAISYYFRKEWNIMGKCGDLLLDFNGYIGKFDDSFLAANGVLSASTKKTLWISKLSCPLLITDCSKADISGSKSEIQALWEPIELGQVLRLVIRHCPELEIPASIDQFKGLKSLKVYNSTVVRWDDTTTTIKSATHPLLHSLQFVRTNFSGSVLPPSLWSAEFPRGVTVIEFCITNLAELPALVASRWPQKLRLTWEASSSSNLFPLLLEMNPTQLSLARNDLVSIPADLLEVSTLVALSVAHTPIAALPFNVSLSSTLEQLSIVGSTVSEMPSWFYDDLLARPRRWMSENLALFAGGSLYCQAIATRTITNGDRIVCASTRDEVSYPLDQEDAQSAFKAEV</sequence>
<evidence type="ECO:0000313" key="2">
    <source>
        <dbReference type="Proteomes" id="UP000794436"/>
    </source>
</evidence>
<keyword evidence="2" id="KW-1185">Reference proteome</keyword>
<evidence type="ECO:0000313" key="1">
    <source>
        <dbReference type="EMBL" id="TMW65400.1"/>
    </source>
</evidence>
<protein>
    <submittedName>
        <fullName evidence="1">Uncharacterized protein</fullName>
    </submittedName>
</protein>
<dbReference type="OrthoDB" id="96297at2759"/>
<proteinExistence type="predicted"/>
<organism evidence="1 2">
    <name type="scientific">Pythium oligandrum</name>
    <name type="common">Mycoparasitic fungus</name>
    <dbReference type="NCBI Taxonomy" id="41045"/>
    <lineage>
        <taxon>Eukaryota</taxon>
        <taxon>Sar</taxon>
        <taxon>Stramenopiles</taxon>
        <taxon>Oomycota</taxon>
        <taxon>Peronosporomycetes</taxon>
        <taxon>Pythiales</taxon>
        <taxon>Pythiaceae</taxon>
        <taxon>Pythium</taxon>
    </lineage>
</organism>
<dbReference type="SUPFAM" id="SSF52058">
    <property type="entry name" value="L domain-like"/>
    <property type="match status" value="1"/>
</dbReference>
<dbReference type="InterPro" id="IPR032675">
    <property type="entry name" value="LRR_dom_sf"/>
</dbReference>
<dbReference type="Gene3D" id="3.80.10.10">
    <property type="entry name" value="Ribonuclease Inhibitor"/>
    <property type="match status" value="1"/>
</dbReference>
<accession>A0A8K1FIV2</accession>
<dbReference type="EMBL" id="SPLM01000037">
    <property type="protein sequence ID" value="TMW65400.1"/>
    <property type="molecule type" value="Genomic_DNA"/>
</dbReference>
<comment type="caution">
    <text evidence="1">The sequence shown here is derived from an EMBL/GenBank/DDBJ whole genome shotgun (WGS) entry which is preliminary data.</text>
</comment>
<reference evidence="1" key="1">
    <citation type="submission" date="2019-03" db="EMBL/GenBank/DDBJ databases">
        <title>Long read genome sequence of the mycoparasitic Pythium oligandrum ATCC 38472 isolated from sugarbeet rhizosphere.</title>
        <authorList>
            <person name="Gaulin E."/>
        </authorList>
    </citation>
    <scope>NUCLEOTIDE SEQUENCE</scope>
    <source>
        <strain evidence="1">ATCC 38472_TT</strain>
    </source>
</reference>
<dbReference type="Proteomes" id="UP000794436">
    <property type="component" value="Unassembled WGS sequence"/>
</dbReference>
<gene>
    <name evidence="1" type="ORF">Poli38472_008042</name>
</gene>